<dbReference type="RefSeq" id="WP_110997176.1">
    <property type="nucleotide sequence ID" value="NZ_QKTW01000002.1"/>
</dbReference>
<evidence type="ECO:0000256" key="14">
    <source>
        <dbReference type="ARBA" id="ARBA00048988"/>
    </source>
</evidence>
<dbReference type="PANTHER" id="PTHR47964">
    <property type="entry name" value="ATP-DEPENDENT DNA HELICASE HOMOLOG RECG, CHLOROPLASTIC"/>
    <property type="match status" value="1"/>
</dbReference>
<dbReference type="Pfam" id="PF00270">
    <property type="entry name" value="DEAD"/>
    <property type="match status" value="1"/>
</dbReference>
<dbReference type="NCBIfam" id="TIGR00643">
    <property type="entry name" value="recG"/>
    <property type="match status" value="1"/>
</dbReference>
<dbReference type="InterPro" id="IPR001650">
    <property type="entry name" value="Helicase_C-like"/>
</dbReference>
<evidence type="ECO:0000256" key="4">
    <source>
        <dbReference type="ARBA" id="ARBA00022763"/>
    </source>
</evidence>
<evidence type="ECO:0000256" key="1">
    <source>
        <dbReference type="ARBA" id="ARBA00007504"/>
    </source>
</evidence>
<evidence type="ECO:0000256" key="11">
    <source>
        <dbReference type="ARBA" id="ARBA00023235"/>
    </source>
</evidence>
<evidence type="ECO:0000256" key="13">
    <source>
        <dbReference type="ARBA" id="ARBA00034808"/>
    </source>
</evidence>
<evidence type="ECO:0000256" key="9">
    <source>
        <dbReference type="ARBA" id="ARBA00023172"/>
    </source>
</evidence>
<evidence type="ECO:0000256" key="8">
    <source>
        <dbReference type="ARBA" id="ARBA00023125"/>
    </source>
</evidence>
<dbReference type="NCBIfam" id="NF008165">
    <property type="entry name" value="PRK10917.1-3"/>
    <property type="match status" value="1"/>
</dbReference>
<dbReference type="Pfam" id="PF17191">
    <property type="entry name" value="RecG_wedge"/>
    <property type="match status" value="1"/>
</dbReference>
<dbReference type="GO" id="GO:0005524">
    <property type="term" value="F:ATP binding"/>
    <property type="evidence" value="ECO:0007669"/>
    <property type="project" value="UniProtKB-KW"/>
</dbReference>
<evidence type="ECO:0000256" key="12">
    <source>
        <dbReference type="ARBA" id="ARBA00034617"/>
    </source>
</evidence>
<dbReference type="Gene3D" id="2.40.50.140">
    <property type="entry name" value="Nucleic acid-binding proteins"/>
    <property type="match status" value="1"/>
</dbReference>
<keyword evidence="11" id="KW-0413">Isomerase</keyword>
<dbReference type="EMBL" id="QKTW01000002">
    <property type="protein sequence ID" value="PZF74970.1"/>
    <property type="molecule type" value="Genomic_DNA"/>
</dbReference>
<dbReference type="InterPro" id="IPR045562">
    <property type="entry name" value="RecG_dom3_C"/>
</dbReference>
<dbReference type="Pfam" id="PF19833">
    <property type="entry name" value="RecG_dom3_C"/>
    <property type="match status" value="1"/>
</dbReference>
<keyword evidence="5 15" id="KW-0378">Hydrolase</keyword>
<evidence type="ECO:0000256" key="3">
    <source>
        <dbReference type="ARBA" id="ARBA00022741"/>
    </source>
</evidence>
<dbReference type="GO" id="GO:0016887">
    <property type="term" value="F:ATP hydrolysis activity"/>
    <property type="evidence" value="ECO:0007669"/>
    <property type="project" value="RHEA"/>
</dbReference>
<evidence type="ECO:0000313" key="18">
    <source>
        <dbReference type="EMBL" id="PZF74970.1"/>
    </source>
</evidence>
<dbReference type="SMART" id="SM00490">
    <property type="entry name" value="HELICc"/>
    <property type="match status" value="1"/>
</dbReference>
<dbReference type="EC" id="5.6.2.4" evidence="13 15"/>
<evidence type="ECO:0000313" key="19">
    <source>
        <dbReference type="Proteomes" id="UP000248745"/>
    </source>
</evidence>
<dbReference type="GO" id="GO:0006310">
    <property type="term" value="P:DNA recombination"/>
    <property type="evidence" value="ECO:0007669"/>
    <property type="project" value="UniProtKB-UniRule"/>
</dbReference>
<protein>
    <recommendedName>
        <fullName evidence="2 15">ATP-dependent DNA helicase RecG</fullName>
        <ecNumber evidence="13 15">5.6.2.4</ecNumber>
    </recommendedName>
</protein>
<evidence type="ECO:0000256" key="6">
    <source>
        <dbReference type="ARBA" id="ARBA00022806"/>
    </source>
</evidence>
<dbReference type="InterPro" id="IPR047112">
    <property type="entry name" value="RecG/Mfd"/>
</dbReference>
<dbReference type="InterPro" id="IPR027417">
    <property type="entry name" value="P-loop_NTPase"/>
</dbReference>
<keyword evidence="8" id="KW-0238">DNA-binding</keyword>
<comment type="catalytic activity">
    <reaction evidence="14 15">
        <text>ATP + H2O = ADP + phosphate + H(+)</text>
        <dbReference type="Rhea" id="RHEA:13065"/>
        <dbReference type="ChEBI" id="CHEBI:15377"/>
        <dbReference type="ChEBI" id="CHEBI:15378"/>
        <dbReference type="ChEBI" id="CHEBI:30616"/>
        <dbReference type="ChEBI" id="CHEBI:43474"/>
        <dbReference type="ChEBI" id="CHEBI:456216"/>
        <dbReference type="EC" id="5.6.2.4"/>
    </reaction>
</comment>
<evidence type="ECO:0000256" key="2">
    <source>
        <dbReference type="ARBA" id="ARBA00017846"/>
    </source>
</evidence>
<feature type="domain" description="Helicase C-terminal" evidence="17">
    <location>
        <begin position="465"/>
        <end position="627"/>
    </location>
</feature>
<comment type="function">
    <text evidence="15">Plays a critical role in recombination and DNA repair. Helps process Holliday junction intermediates to mature products by catalyzing branch migration. Has replication fork regression activity, unwinds stalled or blocked replication forks to make a HJ that can be resolved. Has a DNA unwinding activity characteristic of a DNA helicase with 3'-5' polarity.</text>
</comment>
<dbReference type="CDD" id="cd17992">
    <property type="entry name" value="DEXHc_RecG"/>
    <property type="match status" value="1"/>
</dbReference>
<comment type="caution">
    <text evidence="18">The sequence shown here is derived from an EMBL/GenBank/DDBJ whole genome shotgun (WGS) entry which is preliminary data.</text>
</comment>
<evidence type="ECO:0000256" key="7">
    <source>
        <dbReference type="ARBA" id="ARBA00022840"/>
    </source>
</evidence>
<evidence type="ECO:0000256" key="10">
    <source>
        <dbReference type="ARBA" id="ARBA00023204"/>
    </source>
</evidence>
<comment type="catalytic activity">
    <reaction evidence="12 15">
        <text>Couples ATP hydrolysis with the unwinding of duplex DNA by translocating in the 3'-5' direction.</text>
        <dbReference type="EC" id="5.6.2.4"/>
    </reaction>
</comment>
<dbReference type="InterPro" id="IPR033454">
    <property type="entry name" value="RecG_wedge"/>
</dbReference>
<dbReference type="GO" id="GO:0043138">
    <property type="term" value="F:3'-5' DNA helicase activity"/>
    <property type="evidence" value="ECO:0007669"/>
    <property type="project" value="UniProtKB-EC"/>
</dbReference>
<dbReference type="PROSITE" id="PS51194">
    <property type="entry name" value="HELICASE_CTER"/>
    <property type="match status" value="1"/>
</dbReference>
<dbReference type="InterPro" id="IPR004609">
    <property type="entry name" value="ATP-dep_DNA_helicase_RecG"/>
</dbReference>
<gene>
    <name evidence="18" type="ORF">DN068_01455</name>
</gene>
<keyword evidence="6 15" id="KW-0347">Helicase</keyword>
<keyword evidence="3 15" id="KW-0547">Nucleotide-binding</keyword>
<dbReference type="PROSITE" id="PS51192">
    <property type="entry name" value="HELICASE_ATP_BIND_1"/>
    <property type="match status" value="1"/>
</dbReference>
<accession>A0A2W2AR86</accession>
<dbReference type="GO" id="GO:0006281">
    <property type="term" value="P:DNA repair"/>
    <property type="evidence" value="ECO:0007669"/>
    <property type="project" value="UniProtKB-UniRule"/>
</dbReference>
<evidence type="ECO:0000259" key="17">
    <source>
        <dbReference type="PROSITE" id="PS51194"/>
    </source>
</evidence>
<dbReference type="PANTHER" id="PTHR47964:SF1">
    <property type="entry name" value="ATP-DEPENDENT DNA HELICASE HOMOLOG RECG, CHLOROPLASTIC"/>
    <property type="match status" value="1"/>
</dbReference>
<dbReference type="Gene3D" id="3.40.50.300">
    <property type="entry name" value="P-loop containing nucleotide triphosphate hydrolases"/>
    <property type="match status" value="2"/>
</dbReference>
<dbReference type="InterPro" id="IPR014001">
    <property type="entry name" value="Helicase_ATP-bd"/>
</dbReference>
<keyword evidence="10 15" id="KW-0234">DNA repair</keyword>
<organism evidence="18 19">
    <name type="scientific">Taibaiella soli</name>
    <dbReference type="NCBI Taxonomy" id="1649169"/>
    <lineage>
        <taxon>Bacteria</taxon>
        <taxon>Pseudomonadati</taxon>
        <taxon>Bacteroidota</taxon>
        <taxon>Chitinophagia</taxon>
        <taxon>Chitinophagales</taxon>
        <taxon>Chitinophagaceae</taxon>
        <taxon>Taibaiella</taxon>
    </lineage>
</organism>
<keyword evidence="7 15" id="KW-0067">ATP-binding</keyword>
<name>A0A2W2AR86_9BACT</name>
<dbReference type="Pfam" id="PF00271">
    <property type="entry name" value="Helicase_C"/>
    <property type="match status" value="1"/>
</dbReference>
<sequence>MNSNNILDTPVEFLKGVGPQRGELLKKELEISTFEDLLYHYPYRYFDRTQVTKIAQIVPSSEFVQMIGKLVNINEEGEGRKKRLVATLFDGSGSIELVWFQGAQWVRKTLMEQTTYIVFGRVSYFNGVPNIAHPELELLNAETNIAGMQPVYPTTEKLRQKGLSNRSFAKVTQSLFEKVKQHDIPEILPSNILTQYRLCSRYQAIRWIHFPDTDEHMQAARYRLKWEELFASQMMIARIRLQHTIQQGWKFEKVGEYFNGFYNNHLPFQLTNAQKRVLKEIRIDTATGKQMNRLVQGDVGSGKTIVAVMAMLLAMDNGFQACMMAPTEILAQQHFQGIKSLLEPMGIAVALLTGSVKGKERKEILKGLADGSIPVAVGTHALIEDKVQFHNLGMAVIDEQHRFGVGQRARLWEKNAHPPHILVMTATPIPRTLAMTMYGDLDVSVIDELPPGRQEIKTIYRTDIYRAKVMEFVRSEVDKGRQVYIVYPLIEESEKMDYESLIAGYDQVKIWFPEGKYRIAMVHGRQDPEERQRNMARFIGGDANVLVATTVIEVGVNVPNASVMVIESAERFGLSQLHQLRGRVGRGSEQSYCILLAGNKLSEDSKQRMSIMEATANGFVIAEKDLEMRGPGDIYGTRQSGVIKFKLADIVQDSTILEQTRVAAQQLIAEDPGLTLPQHQLLKYTLLKQAHQSEWSKIS</sequence>
<dbReference type="CDD" id="cd04488">
    <property type="entry name" value="RecG_wedge_OBF"/>
    <property type="match status" value="1"/>
</dbReference>
<dbReference type="OrthoDB" id="9804325at2"/>
<evidence type="ECO:0000259" key="16">
    <source>
        <dbReference type="PROSITE" id="PS51192"/>
    </source>
</evidence>
<keyword evidence="4 15" id="KW-0227">DNA damage</keyword>
<keyword evidence="19" id="KW-1185">Reference proteome</keyword>
<proteinExistence type="inferred from homology"/>
<keyword evidence="9 15" id="KW-0233">DNA recombination</keyword>
<feature type="domain" description="Helicase ATP-binding" evidence="16">
    <location>
        <begin position="284"/>
        <end position="446"/>
    </location>
</feature>
<comment type="similarity">
    <text evidence="1 15">Belongs to the helicase family. RecG subfamily.</text>
</comment>
<dbReference type="SUPFAM" id="SSF50249">
    <property type="entry name" value="Nucleic acid-binding proteins"/>
    <property type="match status" value="1"/>
</dbReference>
<evidence type="ECO:0000256" key="5">
    <source>
        <dbReference type="ARBA" id="ARBA00022801"/>
    </source>
</evidence>
<dbReference type="GO" id="GO:0003677">
    <property type="term" value="F:DNA binding"/>
    <property type="evidence" value="ECO:0007669"/>
    <property type="project" value="UniProtKB-KW"/>
</dbReference>
<evidence type="ECO:0000256" key="15">
    <source>
        <dbReference type="RuleBase" id="RU363016"/>
    </source>
</evidence>
<dbReference type="InterPro" id="IPR011545">
    <property type="entry name" value="DEAD/DEAH_box_helicase_dom"/>
</dbReference>
<dbReference type="Proteomes" id="UP000248745">
    <property type="component" value="Unassembled WGS sequence"/>
</dbReference>
<dbReference type="SUPFAM" id="SSF52540">
    <property type="entry name" value="P-loop containing nucleoside triphosphate hydrolases"/>
    <property type="match status" value="2"/>
</dbReference>
<dbReference type="SMART" id="SM00487">
    <property type="entry name" value="DEXDc"/>
    <property type="match status" value="1"/>
</dbReference>
<dbReference type="InterPro" id="IPR012340">
    <property type="entry name" value="NA-bd_OB-fold"/>
</dbReference>
<dbReference type="NCBIfam" id="NF008168">
    <property type="entry name" value="PRK10917.2-2"/>
    <property type="match status" value="1"/>
</dbReference>
<dbReference type="AlphaFoldDB" id="A0A2W2AR86"/>
<reference evidence="18 19" key="1">
    <citation type="submission" date="2018-06" db="EMBL/GenBank/DDBJ databases">
        <title>Mucibacter soli gen. nov., sp. nov., a new member of the family Chitinophagaceae producing mucin.</title>
        <authorList>
            <person name="Kim M.-K."/>
            <person name="Park S."/>
            <person name="Kim T.-S."/>
            <person name="Joung Y."/>
            <person name="Han J.-H."/>
            <person name="Kim S.B."/>
        </authorList>
    </citation>
    <scope>NUCLEOTIDE SEQUENCE [LARGE SCALE GENOMIC DNA]</scope>
    <source>
        <strain evidence="18 19">R1-15</strain>
    </source>
</reference>